<protein>
    <submittedName>
        <fullName evidence="5">ArsR family transcriptional regulator</fullName>
    </submittedName>
</protein>
<dbReference type="InterPro" id="IPR036390">
    <property type="entry name" value="WH_DNA-bd_sf"/>
</dbReference>
<dbReference type="GO" id="GO:0003700">
    <property type="term" value="F:DNA-binding transcription factor activity"/>
    <property type="evidence" value="ECO:0007669"/>
    <property type="project" value="InterPro"/>
</dbReference>
<dbReference type="InterPro" id="IPR011991">
    <property type="entry name" value="ArsR-like_HTH"/>
</dbReference>
<name>A0A543D9S0_9PSEU</name>
<dbReference type="AlphaFoldDB" id="A0A543D9S0"/>
<keyword evidence="2" id="KW-0238">DNA-binding</keyword>
<dbReference type="SUPFAM" id="SSF46785">
    <property type="entry name" value="Winged helix' DNA-binding domain"/>
    <property type="match status" value="1"/>
</dbReference>
<dbReference type="CDD" id="cd00090">
    <property type="entry name" value="HTH_ARSR"/>
    <property type="match status" value="1"/>
</dbReference>
<organism evidence="5 6">
    <name type="scientific">Pseudonocardia kunmingensis</name>
    <dbReference type="NCBI Taxonomy" id="630975"/>
    <lineage>
        <taxon>Bacteria</taxon>
        <taxon>Bacillati</taxon>
        <taxon>Actinomycetota</taxon>
        <taxon>Actinomycetes</taxon>
        <taxon>Pseudonocardiales</taxon>
        <taxon>Pseudonocardiaceae</taxon>
        <taxon>Pseudonocardia</taxon>
    </lineage>
</organism>
<keyword evidence="3" id="KW-0804">Transcription</keyword>
<dbReference type="InterPro" id="IPR036388">
    <property type="entry name" value="WH-like_DNA-bd_sf"/>
</dbReference>
<feature type="domain" description="HTH arsR-type" evidence="4">
    <location>
        <begin position="6"/>
        <end position="100"/>
    </location>
</feature>
<dbReference type="GO" id="GO:0003677">
    <property type="term" value="F:DNA binding"/>
    <property type="evidence" value="ECO:0007669"/>
    <property type="project" value="UniProtKB-KW"/>
</dbReference>
<dbReference type="PANTHER" id="PTHR43132">
    <property type="entry name" value="ARSENICAL RESISTANCE OPERON REPRESSOR ARSR-RELATED"/>
    <property type="match status" value="1"/>
</dbReference>
<sequence>MAPDVARRDAVEAMGELFRALSTPVRLPIVVELSAAPRSVSELVEALGVSQPLVSQHLRVLRAARLVAVDRRHRERVYRLLDDHVRHIVGDAGQHVAEHGR</sequence>
<comment type="caution">
    <text evidence="5">The sequence shown here is derived from an EMBL/GenBank/DDBJ whole genome shotgun (WGS) entry which is preliminary data.</text>
</comment>
<evidence type="ECO:0000313" key="5">
    <source>
        <dbReference type="EMBL" id="TQM06072.1"/>
    </source>
</evidence>
<keyword evidence="1" id="KW-0805">Transcription regulation</keyword>
<dbReference type="PROSITE" id="PS50987">
    <property type="entry name" value="HTH_ARSR_2"/>
    <property type="match status" value="1"/>
</dbReference>
<evidence type="ECO:0000256" key="1">
    <source>
        <dbReference type="ARBA" id="ARBA00023015"/>
    </source>
</evidence>
<dbReference type="NCBIfam" id="NF033788">
    <property type="entry name" value="HTH_metalloreg"/>
    <property type="match status" value="1"/>
</dbReference>
<proteinExistence type="predicted"/>
<reference evidence="5 6" key="1">
    <citation type="submission" date="2019-06" db="EMBL/GenBank/DDBJ databases">
        <title>Sequencing the genomes of 1000 actinobacteria strains.</title>
        <authorList>
            <person name="Klenk H.-P."/>
        </authorList>
    </citation>
    <scope>NUCLEOTIDE SEQUENCE [LARGE SCALE GENOMIC DNA]</scope>
    <source>
        <strain evidence="5 6">DSM 45301</strain>
    </source>
</reference>
<dbReference type="SMART" id="SM00418">
    <property type="entry name" value="HTH_ARSR"/>
    <property type="match status" value="1"/>
</dbReference>
<dbReference type="Gene3D" id="1.10.10.10">
    <property type="entry name" value="Winged helix-like DNA-binding domain superfamily/Winged helix DNA-binding domain"/>
    <property type="match status" value="1"/>
</dbReference>
<gene>
    <name evidence="5" type="ORF">FB558_6307</name>
</gene>
<evidence type="ECO:0000259" key="4">
    <source>
        <dbReference type="PROSITE" id="PS50987"/>
    </source>
</evidence>
<dbReference type="InterPro" id="IPR051011">
    <property type="entry name" value="Metal_resp_trans_reg"/>
</dbReference>
<dbReference type="Proteomes" id="UP000315677">
    <property type="component" value="Unassembled WGS sequence"/>
</dbReference>
<dbReference type="InterPro" id="IPR001845">
    <property type="entry name" value="HTH_ArsR_DNA-bd_dom"/>
</dbReference>
<evidence type="ECO:0000313" key="6">
    <source>
        <dbReference type="Proteomes" id="UP000315677"/>
    </source>
</evidence>
<evidence type="ECO:0000256" key="3">
    <source>
        <dbReference type="ARBA" id="ARBA00023163"/>
    </source>
</evidence>
<dbReference type="PANTHER" id="PTHR43132:SF6">
    <property type="entry name" value="HTH-TYPE TRANSCRIPTIONAL REPRESSOR CZRA"/>
    <property type="match status" value="1"/>
</dbReference>
<accession>A0A543D9S0</accession>
<dbReference type="PRINTS" id="PR00778">
    <property type="entry name" value="HTHARSR"/>
</dbReference>
<dbReference type="EMBL" id="VFPA01000004">
    <property type="protein sequence ID" value="TQM06072.1"/>
    <property type="molecule type" value="Genomic_DNA"/>
</dbReference>
<dbReference type="Pfam" id="PF01022">
    <property type="entry name" value="HTH_5"/>
    <property type="match status" value="1"/>
</dbReference>
<evidence type="ECO:0000256" key="2">
    <source>
        <dbReference type="ARBA" id="ARBA00023125"/>
    </source>
</evidence>
<keyword evidence="6" id="KW-1185">Reference proteome</keyword>